<keyword evidence="2 5" id="KW-0812">Transmembrane</keyword>
<gene>
    <name evidence="7" type="ORF">Q4528_01825</name>
</gene>
<dbReference type="Gene3D" id="3.40.1710.10">
    <property type="entry name" value="abc type-2 transporter like domain"/>
    <property type="match status" value="1"/>
</dbReference>
<accession>A0AAW7YS11</accession>
<comment type="subcellular location">
    <subcellularLocation>
        <location evidence="1">Membrane</location>
        <topology evidence="1">Multi-pass membrane protein</topology>
    </subcellularLocation>
</comment>
<keyword evidence="4 5" id="KW-0472">Membrane</keyword>
<keyword evidence="3 5" id="KW-1133">Transmembrane helix</keyword>
<evidence type="ECO:0000313" key="7">
    <source>
        <dbReference type="EMBL" id="MDO6572888.1"/>
    </source>
</evidence>
<feature type="domain" description="ABC-2 type transporter transmembrane" evidence="6">
    <location>
        <begin position="16"/>
        <end position="300"/>
    </location>
</feature>
<dbReference type="EMBL" id="JAUOQO010000001">
    <property type="protein sequence ID" value="MDO6572888.1"/>
    <property type="molecule type" value="Genomic_DNA"/>
</dbReference>
<evidence type="ECO:0000256" key="1">
    <source>
        <dbReference type="ARBA" id="ARBA00004141"/>
    </source>
</evidence>
<dbReference type="GO" id="GO:0140359">
    <property type="term" value="F:ABC-type transporter activity"/>
    <property type="evidence" value="ECO:0007669"/>
    <property type="project" value="InterPro"/>
</dbReference>
<feature type="transmembrane region" description="Helical" evidence="5">
    <location>
        <begin position="256"/>
        <end position="278"/>
    </location>
</feature>
<evidence type="ECO:0000259" key="6">
    <source>
        <dbReference type="Pfam" id="PF12698"/>
    </source>
</evidence>
<sequence>MKPYIQLVIKKQWFAYFIFILTIMLALGALWIAHKSASQTFKIPIAVQDMSHSKSSKQLIHQMDSSPYVEIQYLSKDDFYIDDLVKKKEVMVSLQIPKDFNSKLKNNNLKSSIPLYGRDDFIGSIAVEIVSRSLYEQQIPYIIQEHLDDMNQTKSHSDIQNQYYKDTPKSQLTTHSITQNANQSISIGVVFACVIMVSAIQILLHQRLKQNAPLQRLFLTNHSQLKLYSTYVVTHVFILIIILIGISLVIHQPLSIFFYLKSLIILVIYELGIALLLFKINVLSHRIFMAIVYAIVMSVIYLWIQL</sequence>
<comment type="caution">
    <text evidence="7">The sequence shown here is derived from an EMBL/GenBank/DDBJ whole genome shotgun (WGS) entry which is preliminary data.</text>
</comment>
<proteinExistence type="predicted"/>
<dbReference type="Pfam" id="PF12698">
    <property type="entry name" value="ABC2_membrane_3"/>
    <property type="match status" value="1"/>
</dbReference>
<dbReference type="Proteomes" id="UP001170310">
    <property type="component" value="Unassembled WGS sequence"/>
</dbReference>
<dbReference type="RefSeq" id="WP_046467221.1">
    <property type="nucleotide sequence ID" value="NZ_JAUOQO010000001.1"/>
</dbReference>
<dbReference type="InterPro" id="IPR013525">
    <property type="entry name" value="ABC2_TM"/>
</dbReference>
<evidence type="ECO:0000313" key="8">
    <source>
        <dbReference type="Proteomes" id="UP001170310"/>
    </source>
</evidence>
<organism evidence="7 8">
    <name type="scientific">Staphylococcus pasteuri_A</name>
    <dbReference type="NCBI Taxonomy" id="3062664"/>
    <lineage>
        <taxon>Bacteria</taxon>
        <taxon>Bacillati</taxon>
        <taxon>Bacillota</taxon>
        <taxon>Bacilli</taxon>
        <taxon>Bacillales</taxon>
        <taxon>Staphylococcaceae</taxon>
        <taxon>Staphylococcus</taxon>
    </lineage>
</organism>
<dbReference type="GO" id="GO:0016020">
    <property type="term" value="C:membrane"/>
    <property type="evidence" value="ECO:0007669"/>
    <property type="project" value="UniProtKB-SubCell"/>
</dbReference>
<evidence type="ECO:0000256" key="3">
    <source>
        <dbReference type="ARBA" id="ARBA00022989"/>
    </source>
</evidence>
<feature type="transmembrane region" description="Helical" evidence="5">
    <location>
        <begin position="12"/>
        <end position="33"/>
    </location>
</feature>
<protein>
    <submittedName>
        <fullName evidence="7">ABC transporter permease</fullName>
    </submittedName>
</protein>
<evidence type="ECO:0000256" key="2">
    <source>
        <dbReference type="ARBA" id="ARBA00022692"/>
    </source>
</evidence>
<keyword evidence="8" id="KW-1185">Reference proteome</keyword>
<dbReference type="AlphaFoldDB" id="A0AAW7YS11"/>
<feature type="transmembrane region" description="Helical" evidence="5">
    <location>
        <begin position="287"/>
        <end position="304"/>
    </location>
</feature>
<feature type="transmembrane region" description="Helical" evidence="5">
    <location>
        <begin position="185"/>
        <end position="204"/>
    </location>
</feature>
<evidence type="ECO:0000256" key="4">
    <source>
        <dbReference type="ARBA" id="ARBA00023136"/>
    </source>
</evidence>
<reference evidence="7" key="1">
    <citation type="submission" date="2023-07" db="EMBL/GenBank/DDBJ databases">
        <title>Genome content predicts the carbon catabolic preferences of heterotrophic bacteria.</title>
        <authorList>
            <person name="Gralka M."/>
        </authorList>
    </citation>
    <scope>NUCLEOTIDE SEQUENCE</scope>
    <source>
        <strain evidence="7">E2R20</strain>
    </source>
</reference>
<feature type="transmembrane region" description="Helical" evidence="5">
    <location>
        <begin position="225"/>
        <end position="250"/>
    </location>
</feature>
<evidence type="ECO:0000256" key="5">
    <source>
        <dbReference type="SAM" id="Phobius"/>
    </source>
</evidence>
<name>A0AAW7YS11_9STAP</name>